<dbReference type="EMBL" id="LCTW02000034">
    <property type="protein sequence ID" value="KXX81462.1"/>
    <property type="molecule type" value="Genomic_DNA"/>
</dbReference>
<dbReference type="InterPro" id="IPR036390">
    <property type="entry name" value="WH_DNA-bd_sf"/>
</dbReference>
<dbReference type="PANTHER" id="PTHR34598:SF3">
    <property type="entry name" value="OXIDOREDUCTASE AN1597"/>
    <property type="match status" value="1"/>
</dbReference>
<evidence type="ECO:0000256" key="4">
    <source>
        <dbReference type="ARBA" id="ARBA00023604"/>
    </source>
</evidence>
<comment type="similarity">
    <text evidence="4">Belongs to the asaB hydroxylase/desaturase family.</text>
</comment>
<keyword evidence="3" id="KW-0949">S-adenosyl-L-methionine</keyword>
<dbReference type="AlphaFoldDB" id="A0A175W405"/>
<dbReference type="GO" id="GO:0016491">
    <property type="term" value="F:oxidoreductase activity"/>
    <property type="evidence" value="ECO:0007669"/>
    <property type="project" value="InterPro"/>
</dbReference>
<dbReference type="VEuPathDB" id="FungiDB:MMYC01_201737"/>
<dbReference type="InterPro" id="IPR029063">
    <property type="entry name" value="SAM-dependent_MTases_sf"/>
</dbReference>
<dbReference type="Gene3D" id="1.10.10.10">
    <property type="entry name" value="Winged helix-like DNA-binding domain superfamily/Winged helix DNA-binding domain"/>
    <property type="match status" value="1"/>
</dbReference>
<feature type="domain" description="O-methyltransferase dimerisation" evidence="7">
    <location>
        <begin position="70"/>
        <end position="147"/>
    </location>
</feature>
<dbReference type="PANTHER" id="PTHR34598">
    <property type="entry name" value="BLL6449 PROTEIN"/>
    <property type="match status" value="1"/>
</dbReference>
<evidence type="ECO:0000256" key="2">
    <source>
        <dbReference type="ARBA" id="ARBA00022679"/>
    </source>
</evidence>
<feature type="compositionally biased region" description="Polar residues" evidence="5">
    <location>
        <begin position="674"/>
        <end position="685"/>
    </location>
</feature>
<dbReference type="InterPro" id="IPR016461">
    <property type="entry name" value="COMT-like"/>
</dbReference>
<evidence type="ECO:0000313" key="8">
    <source>
        <dbReference type="EMBL" id="KXX77980.1"/>
    </source>
</evidence>
<gene>
    <name evidence="9" type="ORF">MMYC01_201737</name>
    <name evidence="8" type="ORF">MMYC01_205160</name>
</gene>
<dbReference type="Pfam" id="PF00891">
    <property type="entry name" value="Methyltransf_2"/>
    <property type="match status" value="1"/>
</dbReference>
<reference evidence="8" key="2">
    <citation type="submission" date="2015-06" db="EMBL/GenBank/DDBJ databases">
        <authorList>
            <person name="Hoefler B.C."/>
            <person name="Straight P.D."/>
        </authorList>
    </citation>
    <scope>NUCLEOTIDE SEQUENCE [LARGE SCALE GENOMIC DNA]</scope>
    <source>
        <strain evidence="8">Mm55</strain>
    </source>
</reference>
<evidence type="ECO:0000313" key="10">
    <source>
        <dbReference type="Proteomes" id="UP000078237"/>
    </source>
</evidence>
<reference evidence="10" key="1">
    <citation type="submission" date="2015-06" db="EMBL/GenBank/DDBJ databases">
        <authorList>
            <person name="van de Sande W.W.J."/>
        </authorList>
    </citation>
    <scope>NUCLEOTIDE SEQUENCE [LARGE SCALE GENOMIC DNA]</scope>
    <source>
        <strain evidence="10">mm55</strain>
    </source>
</reference>
<dbReference type="SUPFAM" id="SSF46785">
    <property type="entry name" value="Winged helix' DNA-binding domain"/>
    <property type="match status" value="1"/>
</dbReference>
<proteinExistence type="inferred from homology"/>
<organism evidence="8 10">
    <name type="scientific">Madurella mycetomatis</name>
    <dbReference type="NCBI Taxonomy" id="100816"/>
    <lineage>
        <taxon>Eukaryota</taxon>
        <taxon>Fungi</taxon>
        <taxon>Dikarya</taxon>
        <taxon>Ascomycota</taxon>
        <taxon>Pezizomycotina</taxon>
        <taxon>Sordariomycetes</taxon>
        <taxon>Sordariomycetidae</taxon>
        <taxon>Sordariales</taxon>
        <taxon>Sordariales incertae sedis</taxon>
        <taxon>Madurella</taxon>
    </lineage>
</organism>
<dbReference type="Proteomes" id="UP000078237">
    <property type="component" value="Unassembled WGS sequence"/>
</dbReference>
<evidence type="ECO:0000256" key="3">
    <source>
        <dbReference type="ARBA" id="ARBA00022691"/>
    </source>
</evidence>
<feature type="compositionally biased region" description="Basic and acidic residues" evidence="5">
    <location>
        <begin position="578"/>
        <end position="589"/>
    </location>
</feature>
<keyword evidence="2 8" id="KW-0808">Transferase</keyword>
<dbReference type="InterPro" id="IPR044053">
    <property type="entry name" value="AsaB-like"/>
</dbReference>
<dbReference type="PROSITE" id="PS51683">
    <property type="entry name" value="SAM_OMT_II"/>
    <property type="match status" value="1"/>
</dbReference>
<feature type="domain" description="O-methyltransferase C-terminal" evidence="6">
    <location>
        <begin position="235"/>
        <end position="389"/>
    </location>
</feature>
<evidence type="ECO:0000256" key="1">
    <source>
        <dbReference type="ARBA" id="ARBA00022603"/>
    </source>
</evidence>
<reference evidence="8 10" key="3">
    <citation type="submission" date="2016-01" db="EMBL/GenBank/DDBJ databases">
        <title>Madurella mycetomatis genome sequencing.</title>
        <authorList>
            <person name="Van De Sande W."/>
        </authorList>
    </citation>
    <scope>NUCLEOTIDE SEQUENCE [LARGE SCALE GENOMIC DNA]</scope>
    <source>
        <strain evidence="8">Mm55</strain>
        <strain evidence="10">mm55</strain>
    </source>
</reference>
<feature type="region of interest" description="Disordered" evidence="5">
    <location>
        <begin position="447"/>
        <end position="472"/>
    </location>
</feature>
<comment type="caution">
    <text evidence="8">The sequence shown here is derived from an EMBL/GenBank/DDBJ whole genome shotgun (WGS) entry which is preliminary data.</text>
</comment>
<dbReference type="GO" id="GO:0032259">
    <property type="term" value="P:methylation"/>
    <property type="evidence" value="ECO:0007669"/>
    <property type="project" value="UniProtKB-KW"/>
</dbReference>
<name>A0A175W405_9PEZI</name>
<dbReference type="OrthoDB" id="2410195at2759"/>
<evidence type="ECO:0000313" key="9">
    <source>
        <dbReference type="EMBL" id="KXX81462.1"/>
    </source>
</evidence>
<dbReference type="InterPro" id="IPR036388">
    <property type="entry name" value="WH-like_DNA-bd_sf"/>
</dbReference>
<evidence type="ECO:0000256" key="5">
    <source>
        <dbReference type="SAM" id="MobiDB-lite"/>
    </source>
</evidence>
<feature type="region of interest" description="Disordered" evidence="5">
    <location>
        <begin position="674"/>
        <end position="694"/>
    </location>
</feature>
<feature type="region of interest" description="Disordered" evidence="5">
    <location>
        <begin position="568"/>
        <end position="599"/>
    </location>
</feature>
<dbReference type="SUPFAM" id="SSF53335">
    <property type="entry name" value="S-adenosyl-L-methionine-dependent methyltransferases"/>
    <property type="match status" value="1"/>
</dbReference>
<keyword evidence="1 8" id="KW-0489">Methyltransferase</keyword>
<evidence type="ECO:0000259" key="7">
    <source>
        <dbReference type="Pfam" id="PF08100"/>
    </source>
</evidence>
<dbReference type="InterPro" id="IPR001077">
    <property type="entry name" value="COMT_C"/>
</dbReference>
<dbReference type="GO" id="GO:0046983">
    <property type="term" value="F:protein dimerization activity"/>
    <property type="evidence" value="ECO:0007669"/>
    <property type="project" value="InterPro"/>
</dbReference>
<dbReference type="NCBIfam" id="NF041278">
    <property type="entry name" value="CmcJ_NvfI_EfuI"/>
    <property type="match status" value="1"/>
</dbReference>
<dbReference type="VEuPathDB" id="FungiDB:MMYC01_205160"/>
<dbReference type="GO" id="GO:0008171">
    <property type="term" value="F:O-methyltransferase activity"/>
    <property type="evidence" value="ECO:0007669"/>
    <property type="project" value="InterPro"/>
</dbReference>
<keyword evidence="10" id="KW-1185">Reference proteome</keyword>
<dbReference type="Gene3D" id="3.40.50.150">
    <property type="entry name" value="Vaccinia Virus protein VP39"/>
    <property type="match status" value="1"/>
</dbReference>
<dbReference type="InterPro" id="IPR012967">
    <property type="entry name" value="COMT_dimerisation"/>
</dbReference>
<dbReference type="EMBL" id="LCTW02000137">
    <property type="protein sequence ID" value="KXX77980.1"/>
    <property type="molecule type" value="Genomic_DNA"/>
</dbReference>
<protein>
    <submittedName>
        <fullName evidence="8">Des-methyl DIF-1 methyltransferase A</fullName>
    </submittedName>
</protein>
<accession>A0A175W405</accession>
<sequence length="827" mass="91124">MSKVLDDLIASLQRSLSVLKSAPEGRAIHLGLHDPDCLPDSALHAKAALAVDLLHETQQLLEPSTLVLADHFLGYVKTKCLVTAVELDIPGVLADGPKTTSQIAAASSARPDRLAQVLRLLVNHGVFAWDPHTGCFSNNRASRLLLRDHWTQWRNWVELYGNQFYDIARGIPASCRAGSARNAAQHEFDVDQDMFTYFKERGWVPQLHRTLSGGAAAQAPGILADYPWAELEDATFLDVGGGVGGLVALVLRAHPAIRAGILDLPHVIEQASANFHGQDGLYADVGAQVAKEHLVAGDFLREIPPFEVYTIKWCLHDWDDSKATTVLLNMRKAIIPGPRARVIVFESILADGRIGQLTGYADINMMMTAHSGQERDELRWRSLARQTGWEVRKIYALRNVWPCAIELVPVALPPYTDTAAPGGRTKDGGNGEETHIASAPASATIAAIANGGPNGSESDRHSVVSHERFPPPLKGEPIATEAVFLEPWDRASKGNPFIRSSPAVGYERTNIGWVTRPILVRDARPTMSDFSLDVHGFAYFTDPTADTISSETWAALRGLDITADANDNSNNDGINTHDANHNHDGEKNGNDTTQKKVARSREEIIRESYYPHVKAVLRHAIPGAGRIIIFDHTVRRRDPARDRRHNAAGHEQPATMVHCDQSARAAIKRLQQNLPSKDQAPTSTADDAGNHADGDSVESLLERHRVLMVNVWRPLFGPVEDWPLGTIDFRSLQPDCGEVHDVDLWSGAYENHRQTVTLEHQEAHEWWYLHGHDTQEVTLIKIWDSRPGSGAKFCAHAAFKHPNTPADARPRQSIEVRCFVILDGEGS</sequence>
<feature type="compositionally biased region" description="Basic and acidic residues" evidence="5">
    <location>
        <begin position="457"/>
        <end position="469"/>
    </location>
</feature>
<dbReference type="Pfam" id="PF08100">
    <property type="entry name" value="Dimerisation"/>
    <property type="match status" value="1"/>
</dbReference>
<evidence type="ECO:0000259" key="6">
    <source>
        <dbReference type="Pfam" id="PF00891"/>
    </source>
</evidence>